<evidence type="ECO:0000256" key="1">
    <source>
        <dbReference type="ARBA" id="ARBA00004651"/>
    </source>
</evidence>
<evidence type="ECO:0000256" key="10">
    <source>
        <dbReference type="ARBA" id="ARBA00023136"/>
    </source>
</evidence>
<evidence type="ECO:0000256" key="6">
    <source>
        <dbReference type="ARBA" id="ARBA00022692"/>
    </source>
</evidence>
<dbReference type="GO" id="GO:0005886">
    <property type="term" value="C:plasma membrane"/>
    <property type="evidence" value="ECO:0007669"/>
    <property type="project" value="UniProtKB-SubCell"/>
</dbReference>
<dbReference type="OrthoDB" id="9807950at2"/>
<dbReference type="eggNOG" id="COG1377">
    <property type="taxonomic scope" value="Bacteria"/>
</dbReference>
<dbReference type="SUPFAM" id="SSF160544">
    <property type="entry name" value="EscU C-terminal domain-like"/>
    <property type="match status" value="1"/>
</dbReference>
<dbReference type="InterPro" id="IPR029025">
    <property type="entry name" value="T3SS_substrate_exporter_C"/>
</dbReference>
<dbReference type="Gene3D" id="6.10.250.2080">
    <property type="match status" value="1"/>
</dbReference>
<dbReference type="NCBIfam" id="TIGR00328">
    <property type="entry name" value="flhB"/>
    <property type="match status" value="1"/>
</dbReference>
<evidence type="ECO:0000256" key="2">
    <source>
        <dbReference type="ARBA" id="ARBA00010690"/>
    </source>
</evidence>
<feature type="transmembrane region" description="Helical" evidence="13">
    <location>
        <begin position="33"/>
        <end position="53"/>
    </location>
</feature>
<keyword evidence="5 13" id="KW-1003">Cell membrane</keyword>
<organism evidence="15 16">
    <name type="scientific">Melioribacter roseus (strain DSM 23840 / JCM 17771 / VKM B-2668 / P3M-2)</name>
    <dbReference type="NCBI Taxonomy" id="1191523"/>
    <lineage>
        <taxon>Bacteria</taxon>
        <taxon>Pseudomonadati</taxon>
        <taxon>Ignavibacteriota</taxon>
        <taxon>Ignavibacteria</taxon>
        <taxon>Ignavibacteriales</taxon>
        <taxon>Melioribacteraceae</taxon>
        <taxon>Melioribacter</taxon>
    </lineage>
</organism>
<dbReference type="PATRIC" id="fig|1191523.3.peg.2270"/>
<evidence type="ECO:0000256" key="11">
    <source>
        <dbReference type="ARBA" id="ARBA00023225"/>
    </source>
</evidence>
<dbReference type="PRINTS" id="PR00950">
    <property type="entry name" value="TYPE3IMSPROT"/>
</dbReference>
<keyword evidence="9 13" id="KW-1133">Transmembrane helix</keyword>
<gene>
    <name evidence="13" type="primary">flhB</name>
    <name evidence="15" type="ordered locus">MROS_2146</name>
</gene>
<dbReference type="GO" id="GO:0044780">
    <property type="term" value="P:bacterial-type flagellum assembly"/>
    <property type="evidence" value="ECO:0007669"/>
    <property type="project" value="InterPro"/>
</dbReference>
<keyword evidence="11 13" id="KW-1006">Bacterial flagellum protein export</keyword>
<dbReference type="KEGG" id="mro:MROS_2146"/>
<comment type="function">
    <text evidence="12 13">Required for formation of the rod structure in the basal body of the flagellar apparatus. Together with FliI and FliH, may constitute the export apparatus of flagellin.</text>
</comment>
<keyword evidence="8 13" id="KW-0653">Protein transport</keyword>
<dbReference type="HOGENOM" id="CLU_041013_1_2_10"/>
<evidence type="ECO:0000313" key="16">
    <source>
        <dbReference type="Proteomes" id="UP000009011"/>
    </source>
</evidence>
<evidence type="ECO:0000256" key="8">
    <source>
        <dbReference type="ARBA" id="ARBA00022927"/>
    </source>
</evidence>
<dbReference type="Pfam" id="PF01312">
    <property type="entry name" value="Bac_export_2"/>
    <property type="match status" value="1"/>
</dbReference>
<evidence type="ECO:0000256" key="3">
    <source>
        <dbReference type="ARBA" id="ARBA00021622"/>
    </source>
</evidence>
<protein>
    <recommendedName>
        <fullName evidence="3 13">Flagellar biosynthetic protein FlhB</fullName>
    </recommendedName>
</protein>
<evidence type="ECO:0000256" key="14">
    <source>
        <dbReference type="SAM" id="MobiDB-lite"/>
    </source>
</evidence>
<dbReference type="GO" id="GO:0009306">
    <property type="term" value="P:protein secretion"/>
    <property type="evidence" value="ECO:0007669"/>
    <property type="project" value="InterPro"/>
</dbReference>
<feature type="region of interest" description="Disordered" evidence="14">
    <location>
        <begin position="1"/>
        <end position="21"/>
    </location>
</feature>
<evidence type="ECO:0000256" key="5">
    <source>
        <dbReference type="ARBA" id="ARBA00022475"/>
    </source>
</evidence>
<keyword evidence="4 13" id="KW-0813">Transport</keyword>
<dbReference type="PANTHER" id="PTHR30531:SF12">
    <property type="entry name" value="FLAGELLAR BIOSYNTHETIC PROTEIN FLHB"/>
    <property type="match status" value="1"/>
</dbReference>
<keyword evidence="16" id="KW-1185">Reference proteome</keyword>
<evidence type="ECO:0000256" key="9">
    <source>
        <dbReference type="ARBA" id="ARBA00022989"/>
    </source>
</evidence>
<evidence type="ECO:0000256" key="7">
    <source>
        <dbReference type="ARBA" id="ARBA00022795"/>
    </source>
</evidence>
<keyword evidence="10 13" id="KW-0472">Membrane</keyword>
<dbReference type="MEROPS" id="N06.A01"/>
<dbReference type="EMBL" id="CP003557">
    <property type="protein sequence ID" value="AFN75376.1"/>
    <property type="molecule type" value="Genomic_DNA"/>
</dbReference>
<evidence type="ECO:0000256" key="4">
    <source>
        <dbReference type="ARBA" id="ARBA00022448"/>
    </source>
</evidence>
<keyword evidence="15" id="KW-0969">Cilium</keyword>
<comment type="subcellular location">
    <subcellularLocation>
        <location evidence="1">Cell membrane</location>
        <topology evidence="1">Multi-pass membrane protein</topology>
    </subcellularLocation>
</comment>
<dbReference type="RefSeq" id="WP_014856808.1">
    <property type="nucleotide sequence ID" value="NC_018178.1"/>
</dbReference>
<dbReference type="InterPro" id="IPR006136">
    <property type="entry name" value="FlhB"/>
</dbReference>
<dbReference type="STRING" id="1191523.MROS_2146"/>
<proteinExistence type="inferred from homology"/>
<keyword evidence="15" id="KW-0966">Cell projection</keyword>
<name>I7A668_MELRP</name>
<evidence type="ECO:0000256" key="12">
    <source>
        <dbReference type="ARBA" id="ARBA00025078"/>
    </source>
</evidence>
<reference evidence="15 16" key="1">
    <citation type="journal article" date="2013" name="PLoS ONE">
        <title>Genomic analysis of Melioribacter roseus, facultatively anaerobic organotrophic bacterium representing a novel deep lineage within Bacteriodetes/Chlorobi group.</title>
        <authorList>
            <person name="Kadnikov V.V."/>
            <person name="Mardanov A.V."/>
            <person name="Podosokorskaya O.A."/>
            <person name="Gavrilov S.N."/>
            <person name="Kublanov I.V."/>
            <person name="Beletsky A.V."/>
            <person name="Bonch-Osmolovskaya E.A."/>
            <person name="Ravin N.V."/>
        </authorList>
    </citation>
    <scope>NUCLEOTIDE SEQUENCE [LARGE SCALE GENOMIC DNA]</scope>
    <source>
        <strain evidence="16">JCM 17771 / P3M-2</strain>
    </source>
</reference>
<dbReference type="PANTHER" id="PTHR30531">
    <property type="entry name" value="FLAGELLAR BIOSYNTHETIC PROTEIN FLHB"/>
    <property type="match status" value="1"/>
</dbReference>
<evidence type="ECO:0000313" key="15">
    <source>
        <dbReference type="EMBL" id="AFN75376.1"/>
    </source>
</evidence>
<keyword evidence="7 13" id="KW-1005">Bacterial flagellum biogenesis</keyword>
<evidence type="ECO:0000256" key="13">
    <source>
        <dbReference type="RuleBase" id="RU364091"/>
    </source>
</evidence>
<sequence>MPNFEGQEKTEQPTGKKLEDARQKGQVAKSSEINSLAIFGSGLIIVFLFKSYIGGQFYEFSTDIFSKLNQVEMSHTVLQTYALRWGVFYLMLMMPILIAVFIASIVSNVSQVGFRITPEAISFSLDKFNPLKGIKRILFSTRSFVELGKSLLKLVIISIFTYFIISELIRKSIQLIDLSIEDTVEFMLDSSFSLIWKIVLFFVVIAAVDYIFQRYKFRKDMMMTKEEVKEELKQTEGDPVVKGRIKKEMMMAARRRMMHEVPKADVVITNPTHVAVALRYEMGKDGAPKVVAKGLDLVAQQIKKIAAENNVPMYEDVELARALYKTCEIGDEIPANLFKAVAQILAYIYQMKKLKKQKSII</sequence>
<accession>I7A668</accession>
<dbReference type="AlphaFoldDB" id="I7A668"/>
<feature type="transmembrane region" description="Helical" evidence="13">
    <location>
        <begin position="87"/>
        <end position="106"/>
    </location>
</feature>
<feature type="transmembrane region" description="Helical" evidence="13">
    <location>
        <begin position="194"/>
        <end position="212"/>
    </location>
</feature>
<feature type="transmembrane region" description="Helical" evidence="13">
    <location>
        <begin position="151"/>
        <end position="169"/>
    </location>
</feature>
<keyword evidence="6 13" id="KW-0812">Transmembrane</keyword>
<comment type="similarity">
    <text evidence="2 13">Belongs to the type III secretion exporter family.</text>
</comment>
<dbReference type="InterPro" id="IPR006135">
    <property type="entry name" value="T3SS_substrate_exporter"/>
</dbReference>
<dbReference type="FunFam" id="3.40.1690.10:FF:000001">
    <property type="entry name" value="Flagellar biosynthetic protein FlhB"/>
    <property type="match status" value="1"/>
</dbReference>
<dbReference type="Gene3D" id="3.40.1690.10">
    <property type="entry name" value="secretion proteins EscU"/>
    <property type="match status" value="1"/>
</dbReference>
<dbReference type="Proteomes" id="UP000009011">
    <property type="component" value="Chromosome"/>
</dbReference>
<keyword evidence="15" id="KW-0282">Flagellum</keyword>